<keyword evidence="1" id="KW-0479">Metal-binding</keyword>
<dbReference type="CDD" id="cd00207">
    <property type="entry name" value="fer2"/>
    <property type="match status" value="1"/>
</dbReference>
<name>A0A383WHU7_TETOB</name>
<evidence type="ECO:0000313" key="6">
    <source>
        <dbReference type="Proteomes" id="UP000256970"/>
    </source>
</evidence>
<dbReference type="InterPro" id="IPR036010">
    <property type="entry name" value="2Fe-2S_ferredoxin-like_sf"/>
</dbReference>
<evidence type="ECO:0000256" key="1">
    <source>
        <dbReference type="ARBA" id="ARBA00022714"/>
    </source>
</evidence>
<accession>A0A383WHU7</accession>
<gene>
    <name evidence="5" type="ORF">BQ4739_LOCUS17362</name>
</gene>
<proteinExistence type="predicted"/>
<dbReference type="GO" id="GO:0051537">
    <property type="term" value="F:2 iron, 2 sulfur cluster binding"/>
    <property type="evidence" value="ECO:0007669"/>
    <property type="project" value="UniProtKB-KW"/>
</dbReference>
<evidence type="ECO:0000256" key="2">
    <source>
        <dbReference type="ARBA" id="ARBA00023014"/>
    </source>
</evidence>
<feature type="domain" description="2Fe-2S ferredoxin-type" evidence="4">
    <location>
        <begin position="74"/>
        <end position="152"/>
    </location>
</feature>
<organism evidence="5 6">
    <name type="scientific">Tetradesmus obliquus</name>
    <name type="common">Green alga</name>
    <name type="synonym">Acutodesmus obliquus</name>
    <dbReference type="NCBI Taxonomy" id="3088"/>
    <lineage>
        <taxon>Eukaryota</taxon>
        <taxon>Viridiplantae</taxon>
        <taxon>Chlorophyta</taxon>
        <taxon>core chlorophytes</taxon>
        <taxon>Chlorophyceae</taxon>
        <taxon>CS clade</taxon>
        <taxon>Sphaeropleales</taxon>
        <taxon>Scenedesmaceae</taxon>
        <taxon>Tetradesmus</taxon>
    </lineage>
</organism>
<keyword evidence="1" id="KW-0001">2Fe-2S</keyword>
<feature type="region of interest" description="Disordered" evidence="3">
    <location>
        <begin position="41"/>
        <end position="60"/>
    </location>
</feature>
<evidence type="ECO:0000256" key="3">
    <source>
        <dbReference type="SAM" id="MobiDB-lite"/>
    </source>
</evidence>
<sequence length="229" mass="24059">MRVVSGLATGTATYRPLAARSAWWGPGSRYLCTVRSQRTAGDTDTNAASSSSAAGSTDAPAGSCSISYRGHQFTAPQGSKLRRAMLLAGVSPHNGKAQLINCRGLGTCGTCAVEIRGEVAPASWTAAEQLRLNFPPHKPPNNQRLRLACQVACVGAELTVTKRDRFWGQGDAVLGPAGPGEFSLPLGELEFLLDSDRRVVVVVCTIVAAGSCAQHWGVWHQSVSRVAGT</sequence>
<dbReference type="InterPro" id="IPR012675">
    <property type="entry name" value="Beta-grasp_dom_sf"/>
</dbReference>
<dbReference type="Pfam" id="PF00111">
    <property type="entry name" value="Fer2"/>
    <property type="match status" value="1"/>
</dbReference>
<keyword evidence="6" id="KW-1185">Reference proteome</keyword>
<keyword evidence="2" id="KW-0411">Iron-sulfur</keyword>
<keyword evidence="1" id="KW-0408">Iron</keyword>
<dbReference type="Gene3D" id="3.10.20.30">
    <property type="match status" value="1"/>
</dbReference>
<dbReference type="STRING" id="3088.A0A383WHU7"/>
<dbReference type="Proteomes" id="UP000256970">
    <property type="component" value="Unassembled WGS sequence"/>
</dbReference>
<dbReference type="InterPro" id="IPR001041">
    <property type="entry name" value="2Fe-2S_ferredoxin-type"/>
</dbReference>
<evidence type="ECO:0000259" key="4">
    <source>
        <dbReference type="Pfam" id="PF00111"/>
    </source>
</evidence>
<protein>
    <recommendedName>
        <fullName evidence="4">2Fe-2S ferredoxin-type domain-containing protein</fullName>
    </recommendedName>
</protein>
<dbReference type="AlphaFoldDB" id="A0A383WHU7"/>
<evidence type="ECO:0000313" key="5">
    <source>
        <dbReference type="EMBL" id="SZX77001.1"/>
    </source>
</evidence>
<dbReference type="SUPFAM" id="SSF54292">
    <property type="entry name" value="2Fe-2S ferredoxin-like"/>
    <property type="match status" value="1"/>
</dbReference>
<reference evidence="5 6" key="1">
    <citation type="submission" date="2016-10" db="EMBL/GenBank/DDBJ databases">
        <authorList>
            <person name="Cai Z."/>
        </authorList>
    </citation>
    <scope>NUCLEOTIDE SEQUENCE [LARGE SCALE GENOMIC DNA]</scope>
</reference>
<dbReference type="EMBL" id="FNXT01001271">
    <property type="protein sequence ID" value="SZX77001.1"/>
    <property type="molecule type" value="Genomic_DNA"/>
</dbReference>